<dbReference type="InterPro" id="IPR015661">
    <property type="entry name" value="Bub1/Mad3"/>
</dbReference>
<protein>
    <recommendedName>
        <fullName evidence="1">BUB1 N-terminal domain-containing protein</fullName>
    </recommendedName>
</protein>
<evidence type="ECO:0000313" key="2">
    <source>
        <dbReference type="EnsemblMetazoa" id="tetur02g02520.1"/>
    </source>
</evidence>
<dbReference type="InterPro" id="IPR013212">
    <property type="entry name" value="Mad3/Bub1_I"/>
</dbReference>
<dbReference type="GO" id="GO:0007094">
    <property type="term" value="P:mitotic spindle assembly checkpoint signaling"/>
    <property type="evidence" value="ECO:0007669"/>
    <property type="project" value="InterPro"/>
</dbReference>
<evidence type="ECO:0000259" key="1">
    <source>
        <dbReference type="SMART" id="SM00777"/>
    </source>
</evidence>
<dbReference type="GO" id="GO:0005634">
    <property type="term" value="C:nucleus"/>
    <property type="evidence" value="ECO:0007669"/>
    <property type="project" value="TreeGrafter"/>
</dbReference>
<proteinExistence type="predicted"/>
<dbReference type="GO" id="GO:0051754">
    <property type="term" value="P:meiotic sister chromatid cohesion, centromeric"/>
    <property type="evidence" value="ECO:0007669"/>
    <property type="project" value="TreeGrafter"/>
</dbReference>
<name>T1JUX5_TETUR</name>
<evidence type="ECO:0000313" key="3">
    <source>
        <dbReference type="Proteomes" id="UP000015104"/>
    </source>
</evidence>
<dbReference type="EnsemblMetazoa" id="tetur02g02520.1">
    <property type="protein sequence ID" value="tetur02g02520.1"/>
    <property type="gene ID" value="tetur02g02520"/>
</dbReference>
<dbReference type="GO" id="GO:0004672">
    <property type="term" value="F:protein kinase activity"/>
    <property type="evidence" value="ECO:0007669"/>
    <property type="project" value="TreeGrafter"/>
</dbReference>
<dbReference type="Proteomes" id="UP000015104">
    <property type="component" value="Unassembled WGS sequence"/>
</dbReference>
<dbReference type="PANTHER" id="PTHR14030">
    <property type="entry name" value="MITOTIC CHECKPOINT SERINE/THREONINE-PROTEIN KINASE BUB1"/>
    <property type="match status" value="1"/>
</dbReference>
<dbReference type="Gene3D" id="1.25.40.430">
    <property type="match status" value="1"/>
</dbReference>
<dbReference type="AlphaFoldDB" id="T1JUX5"/>
<dbReference type="Pfam" id="PF08311">
    <property type="entry name" value="Mad3_BUB1_I"/>
    <property type="match status" value="1"/>
</dbReference>
<dbReference type="GO" id="GO:0032991">
    <property type="term" value="C:protein-containing complex"/>
    <property type="evidence" value="ECO:0007669"/>
    <property type="project" value="UniProtKB-ARBA"/>
</dbReference>
<reference evidence="2" key="2">
    <citation type="submission" date="2015-06" db="UniProtKB">
        <authorList>
            <consortium name="EnsemblMetazoa"/>
        </authorList>
    </citation>
    <scope>IDENTIFICATION</scope>
</reference>
<sequence length="230" mass="25928">MNHKNQRILGSNIKRRSLVSQNDGASDLQIIRNGLKEKILIDDSDDPLSNWISLIEFIDQSYADGLIKAGRIDETIKDCVKRFIDNIQYWDDTRFLAVVLKYIRGCNNPLEIYDSLFKADNVLHKGVMLEAEPSEDLTTAQIQLKVSLVKKIATKDLDDSEASADQTQQRKALVGLRPTVKKGITKALVDRVSSFKSDFQSLKASPIPSCSDKSFVVPHDKENLLRLCHL</sequence>
<accession>T1JUX5</accession>
<keyword evidence="3" id="KW-1185">Reference proteome</keyword>
<organism evidence="2 3">
    <name type="scientific">Tetranychus urticae</name>
    <name type="common">Two-spotted spider mite</name>
    <dbReference type="NCBI Taxonomy" id="32264"/>
    <lineage>
        <taxon>Eukaryota</taxon>
        <taxon>Metazoa</taxon>
        <taxon>Ecdysozoa</taxon>
        <taxon>Arthropoda</taxon>
        <taxon>Chelicerata</taxon>
        <taxon>Arachnida</taxon>
        <taxon>Acari</taxon>
        <taxon>Acariformes</taxon>
        <taxon>Trombidiformes</taxon>
        <taxon>Prostigmata</taxon>
        <taxon>Eleutherengona</taxon>
        <taxon>Raphignathae</taxon>
        <taxon>Tetranychoidea</taxon>
        <taxon>Tetranychidae</taxon>
        <taxon>Tetranychus</taxon>
    </lineage>
</organism>
<reference evidence="3" key="1">
    <citation type="submission" date="2011-08" db="EMBL/GenBank/DDBJ databases">
        <authorList>
            <person name="Rombauts S."/>
        </authorList>
    </citation>
    <scope>NUCLEOTIDE SEQUENCE</scope>
    <source>
        <strain evidence="3">London</strain>
    </source>
</reference>
<dbReference type="STRING" id="32264.T1JUX5"/>
<dbReference type="SMART" id="SM00777">
    <property type="entry name" value="Mad3_BUB1_I"/>
    <property type="match status" value="1"/>
</dbReference>
<dbReference type="eggNOG" id="KOG1166">
    <property type="taxonomic scope" value="Eukaryota"/>
</dbReference>
<dbReference type="EMBL" id="CAEY01000787">
    <property type="status" value="NOT_ANNOTATED_CDS"/>
    <property type="molecule type" value="Genomic_DNA"/>
</dbReference>
<dbReference type="HOGENOM" id="CLU_1206144_0_0_1"/>
<dbReference type="PANTHER" id="PTHR14030:SF4">
    <property type="entry name" value="BUB1 KINASE, ISOFORM A-RELATED"/>
    <property type="match status" value="1"/>
</dbReference>
<feature type="domain" description="BUB1 N-terminal" evidence="1">
    <location>
        <begin position="28"/>
        <end position="127"/>
    </location>
</feature>